<keyword evidence="3" id="KW-1185">Reference proteome</keyword>
<feature type="compositionally biased region" description="Acidic residues" evidence="1">
    <location>
        <begin position="246"/>
        <end position="273"/>
    </location>
</feature>
<feature type="region of interest" description="Disordered" evidence="1">
    <location>
        <begin position="144"/>
        <end position="461"/>
    </location>
</feature>
<protein>
    <submittedName>
        <fullName evidence="2">Uncharacterized protein</fullName>
    </submittedName>
</protein>
<dbReference type="Proteomes" id="UP000225706">
    <property type="component" value="Unassembled WGS sequence"/>
</dbReference>
<proteinExistence type="predicted"/>
<feature type="region of interest" description="Disordered" evidence="1">
    <location>
        <begin position="527"/>
        <end position="553"/>
    </location>
</feature>
<feature type="compositionally biased region" description="Basic and acidic residues" evidence="1">
    <location>
        <begin position="173"/>
        <end position="191"/>
    </location>
</feature>
<reference evidence="3" key="1">
    <citation type="journal article" date="2017" name="bioRxiv">
        <title>Comparative analysis of the genomes of Stylophora pistillata and Acropora digitifera provides evidence for extensive differences between species of corals.</title>
        <authorList>
            <person name="Voolstra C.R."/>
            <person name="Li Y."/>
            <person name="Liew Y.J."/>
            <person name="Baumgarten S."/>
            <person name="Zoccola D."/>
            <person name="Flot J.-F."/>
            <person name="Tambutte S."/>
            <person name="Allemand D."/>
            <person name="Aranda M."/>
        </authorList>
    </citation>
    <scope>NUCLEOTIDE SEQUENCE [LARGE SCALE GENOMIC DNA]</scope>
</reference>
<organism evidence="2 3">
    <name type="scientific">Stylophora pistillata</name>
    <name type="common">Smooth cauliflower coral</name>
    <dbReference type="NCBI Taxonomy" id="50429"/>
    <lineage>
        <taxon>Eukaryota</taxon>
        <taxon>Metazoa</taxon>
        <taxon>Cnidaria</taxon>
        <taxon>Anthozoa</taxon>
        <taxon>Hexacorallia</taxon>
        <taxon>Scleractinia</taxon>
        <taxon>Astrocoeniina</taxon>
        <taxon>Pocilloporidae</taxon>
        <taxon>Stylophora</taxon>
    </lineage>
</organism>
<dbReference type="OrthoDB" id="10631362at2759"/>
<feature type="compositionally biased region" description="Polar residues" evidence="1">
    <location>
        <begin position="367"/>
        <end position="377"/>
    </location>
</feature>
<feature type="compositionally biased region" description="Basic and acidic residues" evidence="1">
    <location>
        <begin position="52"/>
        <end position="76"/>
    </location>
</feature>
<dbReference type="EMBL" id="LSMT01000054">
    <property type="protein sequence ID" value="PFX30211.1"/>
    <property type="molecule type" value="Genomic_DNA"/>
</dbReference>
<feature type="region of interest" description="Disordered" evidence="1">
    <location>
        <begin position="487"/>
        <end position="513"/>
    </location>
</feature>
<sequence>MASTLYENVEDWHSNEDRKDLLSSGEIESLQVKGDIEEHDDGYEEICPKQQPQDEKTERELDGVDGNAKENGHECSDENGNGIDEELDEDEVNDDEETVNGSKRDQDDQDKDESVETLAETNGEEATSSVPYYGRTLVAPEYMNFLPPEFEETSQAGEGNEAEKDSAQSTLLKEFKDQIKEDRKEDQRAEETSVQTVENEKENEDDLSSPEEELDEVEREEETVEEEKEEKEEGSDSSNGSKLTPLEEEGSPQLAQEEDDEDQSEGEEPEKDNEDIGIKEEDEKLGNGEEAGILSVEQTLEKGSEISPELAKVNDEDSDSDEEIDIEHEESGRKHSSSLKVHVHSPTPDVSEVGSAAQSFDAGEDQVTGQQDTAQEQSFKEIGKEEQERNLFSEPVETNDNYQDEDDEGHEAVDGETYQEGDSEEDREGGDETGAESCESDQEAADEVEAEVTDTFTEAPLKEDYAVHFSLQGQERESDLTGKVKELGRMFDGGGPVFPSSGRNNSEGVDGSPISVRKYKAIFEQDQNSVQGARDPGRREELINPPRGMVKNLRGFFENPQGLEARKG</sequence>
<feature type="compositionally biased region" description="Acidic residues" evidence="1">
    <location>
        <begin position="316"/>
        <end position="328"/>
    </location>
</feature>
<feature type="compositionally biased region" description="Acidic residues" evidence="1">
    <location>
        <begin position="201"/>
        <end position="235"/>
    </location>
</feature>
<evidence type="ECO:0000256" key="1">
    <source>
        <dbReference type="SAM" id="MobiDB-lite"/>
    </source>
</evidence>
<feature type="compositionally biased region" description="Acidic residues" evidence="1">
    <location>
        <begin position="417"/>
        <end position="452"/>
    </location>
</feature>
<comment type="caution">
    <text evidence="2">The sequence shown here is derived from an EMBL/GenBank/DDBJ whole genome shotgun (WGS) entry which is preliminary data.</text>
</comment>
<name>A0A2B4SJZ2_STYPI</name>
<dbReference type="STRING" id="50429.A0A2B4SJZ2"/>
<accession>A0A2B4SJZ2</accession>
<evidence type="ECO:0000313" key="2">
    <source>
        <dbReference type="EMBL" id="PFX30211.1"/>
    </source>
</evidence>
<feature type="compositionally biased region" description="Basic residues" evidence="1">
    <location>
        <begin position="334"/>
        <end position="343"/>
    </location>
</feature>
<feature type="compositionally biased region" description="Acidic residues" evidence="1">
    <location>
        <begin position="83"/>
        <end position="98"/>
    </location>
</feature>
<feature type="compositionally biased region" description="Basic and acidic residues" evidence="1">
    <location>
        <begin position="274"/>
        <end position="287"/>
    </location>
</feature>
<evidence type="ECO:0000313" key="3">
    <source>
        <dbReference type="Proteomes" id="UP000225706"/>
    </source>
</evidence>
<feature type="compositionally biased region" description="Basic and acidic residues" evidence="1">
    <location>
        <begin position="378"/>
        <end position="391"/>
    </location>
</feature>
<feature type="compositionally biased region" description="Basic and acidic residues" evidence="1">
    <location>
        <begin position="10"/>
        <end position="21"/>
    </location>
</feature>
<gene>
    <name evidence="2" type="ORF">AWC38_SpisGene5047</name>
</gene>
<dbReference type="AlphaFoldDB" id="A0A2B4SJZ2"/>
<feature type="region of interest" description="Disordered" evidence="1">
    <location>
        <begin position="1"/>
        <end position="132"/>
    </location>
</feature>